<dbReference type="GO" id="GO:0005829">
    <property type="term" value="C:cytosol"/>
    <property type="evidence" value="ECO:0007669"/>
    <property type="project" value="TreeGrafter"/>
</dbReference>
<evidence type="ECO:0000256" key="4">
    <source>
        <dbReference type="ARBA" id="ARBA00022448"/>
    </source>
</evidence>
<dbReference type="PRINTS" id="PR01003">
    <property type="entry name" value="FLGFLIH"/>
</dbReference>
<sequence>MRVKSCWEVQVEKNSSKVISGDKMSDLQQWDPPKITHDGLAPGVTRGALMTAAQLEQIQKQAHKEGFEQGKKDGFSYGHKEALEAGREQLQQMVQSMEKIFHALETPFKQLDEQVEQELILLAVAMVKQLVRREIKVDPSQILGVVREATGILPVSSRNVRLVLSPEDAEVVREVYTAAETELGWVIVEDPTMARGGCRVLTDLSQVDATLESRLANLVAPLLGGERASEAAGQ</sequence>
<dbReference type="InterPro" id="IPR000563">
    <property type="entry name" value="Flag_FliH"/>
</dbReference>
<protein>
    <recommendedName>
        <fullName evidence="9">Flagellar assembly protein FliH/Type III secretion system HrpE domain-containing protein</fullName>
    </recommendedName>
</protein>
<dbReference type="PANTHER" id="PTHR34982">
    <property type="entry name" value="YOP PROTEINS TRANSLOCATION PROTEIN L"/>
    <property type="match status" value="1"/>
</dbReference>
<comment type="subcellular location">
    <subcellularLocation>
        <location evidence="2">Cytoplasm</location>
    </subcellularLocation>
</comment>
<dbReference type="AlphaFoldDB" id="A0A3B1AJ11"/>
<comment type="function">
    <text evidence="1">Needed for flagellar regrowth and assembly.</text>
</comment>
<evidence type="ECO:0000256" key="1">
    <source>
        <dbReference type="ARBA" id="ARBA00003041"/>
    </source>
</evidence>
<evidence type="ECO:0000256" key="5">
    <source>
        <dbReference type="ARBA" id="ARBA00022490"/>
    </source>
</evidence>
<evidence type="ECO:0000256" key="8">
    <source>
        <dbReference type="ARBA" id="ARBA00023225"/>
    </source>
</evidence>
<dbReference type="InterPro" id="IPR018035">
    <property type="entry name" value="Flagellar_FliH/T3SS_HrpE"/>
</dbReference>
<dbReference type="EMBL" id="UOFX01000010">
    <property type="protein sequence ID" value="VAX05839.1"/>
    <property type="molecule type" value="Genomic_DNA"/>
</dbReference>
<keyword evidence="8" id="KW-1006">Bacterial flagellum protein export</keyword>
<dbReference type="GO" id="GO:0009288">
    <property type="term" value="C:bacterial-type flagellum"/>
    <property type="evidence" value="ECO:0007669"/>
    <property type="project" value="InterPro"/>
</dbReference>
<evidence type="ECO:0000256" key="6">
    <source>
        <dbReference type="ARBA" id="ARBA00022795"/>
    </source>
</evidence>
<proteinExistence type="inferred from homology"/>
<accession>A0A3B1AJ11</accession>
<evidence type="ECO:0000259" key="9">
    <source>
        <dbReference type="Pfam" id="PF02108"/>
    </source>
</evidence>
<dbReference type="PANTHER" id="PTHR34982:SF1">
    <property type="entry name" value="FLAGELLAR ASSEMBLY PROTEIN FLIH"/>
    <property type="match status" value="1"/>
</dbReference>
<evidence type="ECO:0000256" key="3">
    <source>
        <dbReference type="ARBA" id="ARBA00006602"/>
    </source>
</evidence>
<reference evidence="10" key="1">
    <citation type="submission" date="2018-06" db="EMBL/GenBank/DDBJ databases">
        <authorList>
            <person name="Zhirakovskaya E."/>
        </authorList>
    </citation>
    <scope>NUCLEOTIDE SEQUENCE</scope>
</reference>
<keyword evidence="6" id="KW-1005">Bacterial flagellum biogenesis</keyword>
<comment type="similarity">
    <text evidence="3">Belongs to the FliH family.</text>
</comment>
<organism evidence="10">
    <name type="scientific">hydrothermal vent metagenome</name>
    <dbReference type="NCBI Taxonomy" id="652676"/>
    <lineage>
        <taxon>unclassified sequences</taxon>
        <taxon>metagenomes</taxon>
        <taxon>ecological metagenomes</taxon>
    </lineage>
</organism>
<dbReference type="GO" id="GO:0044781">
    <property type="term" value="P:bacterial-type flagellum organization"/>
    <property type="evidence" value="ECO:0007669"/>
    <property type="project" value="UniProtKB-KW"/>
</dbReference>
<dbReference type="GO" id="GO:0015031">
    <property type="term" value="P:protein transport"/>
    <property type="evidence" value="ECO:0007669"/>
    <property type="project" value="UniProtKB-KW"/>
</dbReference>
<keyword evidence="5" id="KW-0963">Cytoplasm</keyword>
<gene>
    <name evidence="10" type="ORF">MNBD_GAMMA26-596</name>
</gene>
<keyword evidence="4" id="KW-0813">Transport</keyword>
<keyword evidence="7" id="KW-0653">Protein transport</keyword>
<dbReference type="InterPro" id="IPR051472">
    <property type="entry name" value="T3SS_Stator/FliH"/>
</dbReference>
<evidence type="ECO:0000256" key="2">
    <source>
        <dbReference type="ARBA" id="ARBA00004496"/>
    </source>
</evidence>
<evidence type="ECO:0000256" key="7">
    <source>
        <dbReference type="ARBA" id="ARBA00022927"/>
    </source>
</evidence>
<feature type="domain" description="Flagellar assembly protein FliH/Type III secretion system HrpE" evidence="9">
    <location>
        <begin position="92"/>
        <end position="217"/>
    </location>
</feature>
<dbReference type="SUPFAM" id="SSF160527">
    <property type="entry name" value="V-type ATPase subunit E-like"/>
    <property type="match status" value="1"/>
</dbReference>
<evidence type="ECO:0000313" key="10">
    <source>
        <dbReference type="EMBL" id="VAX05839.1"/>
    </source>
</evidence>
<dbReference type="GO" id="GO:0071973">
    <property type="term" value="P:bacterial-type flagellum-dependent cell motility"/>
    <property type="evidence" value="ECO:0007669"/>
    <property type="project" value="InterPro"/>
</dbReference>
<dbReference type="Pfam" id="PF02108">
    <property type="entry name" value="FliH"/>
    <property type="match status" value="1"/>
</dbReference>
<dbReference type="GO" id="GO:0003774">
    <property type="term" value="F:cytoskeletal motor activity"/>
    <property type="evidence" value="ECO:0007669"/>
    <property type="project" value="InterPro"/>
</dbReference>
<name>A0A3B1AJ11_9ZZZZ</name>